<proteinExistence type="predicted"/>
<sequence length="163" mass="19335">MCTNDQGIIVKDDDVINLKSSKVDIKEIVENFLVSYGKKIYMTNYFRYITKLYPNESQSSSFINNLEYNDILIFLDAKYYPLLVWEPLRRNLIKLEGNRYIKYVSNEHFRIENILFEDDYDDCRKLVLDDLISCSLDKMKLVETYIGSVKDFTENSLSSFINR</sequence>
<name>A0A2K3YUV2_9STAP</name>
<evidence type="ECO:0000313" key="2">
    <source>
        <dbReference type="Proteomes" id="UP000242752"/>
    </source>
</evidence>
<gene>
    <name evidence="1" type="ORF">CD122_02585</name>
</gene>
<evidence type="ECO:0000313" key="1">
    <source>
        <dbReference type="EMBL" id="PNZ29393.1"/>
    </source>
</evidence>
<accession>A0A2K3YUV2</accession>
<comment type="caution">
    <text evidence="1">The sequence shown here is derived from an EMBL/GenBank/DDBJ whole genome shotgun (WGS) entry which is preliminary data.</text>
</comment>
<keyword evidence="2" id="KW-1185">Reference proteome</keyword>
<dbReference type="Proteomes" id="UP000242752">
    <property type="component" value="Unassembled WGS sequence"/>
</dbReference>
<protein>
    <submittedName>
        <fullName evidence="1">Uncharacterized protein</fullName>
    </submittedName>
</protein>
<organism evidence="1 2">
    <name type="scientific">Staphylococcus rostri</name>
    <dbReference type="NCBI Taxonomy" id="522262"/>
    <lineage>
        <taxon>Bacteria</taxon>
        <taxon>Bacillati</taxon>
        <taxon>Bacillota</taxon>
        <taxon>Bacilli</taxon>
        <taxon>Bacillales</taxon>
        <taxon>Staphylococcaceae</taxon>
        <taxon>Staphylococcus</taxon>
    </lineage>
</organism>
<reference evidence="1 2" key="1">
    <citation type="submission" date="2017-08" db="EMBL/GenBank/DDBJ databases">
        <title>Draft genome sequences of 64 type strains of genus Staph aureus.</title>
        <authorList>
            <person name="Cole K."/>
            <person name="Golubchik T."/>
            <person name="Russell J."/>
            <person name="Foster D."/>
            <person name="Llewelyn M."/>
            <person name="Wilson D."/>
            <person name="Crook D."/>
            <person name="Paul J."/>
        </authorList>
    </citation>
    <scope>NUCLEOTIDE SEQUENCE [LARGE SCALE GENOMIC DNA]</scope>
    <source>
        <strain evidence="1 2">DSM 21968</strain>
    </source>
</reference>
<dbReference type="AlphaFoldDB" id="A0A2K3YUV2"/>
<dbReference type="EMBL" id="PPRF01000016">
    <property type="protein sequence ID" value="PNZ29393.1"/>
    <property type="molecule type" value="Genomic_DNA"/>
</dbReference>